<keyword evidence="3" id="KW-1185">Reference proteome</keyword>
<comment type="caution">
    <text evidence="2">The sequence shown here is derived from an EMBL/GenBank/DDBJ whole genome shotgun (WGS) entry which is preliminary data.</text>
</comment>
<organism evidence="2 3">
    <name type="scientific">Streptomyces asoensis</name>
    <dbReference type="NCBI Taxonomy" id="249586"/>
    <lineage>
        <taxon>Bacteria</taxon>
        <taxon>Bacillati</taxon>
        <taxon>Actinomycetota</taxon>
        <taxon>Actinomycetes</taxon>
        <taxon>Kitasatosporales</taxon>
        <taxon>Streptomycetaceae</taxon>
        <taxon>Streptomyces</taxon>
    </lineage>
</organism>
<evidence type="ECO:0000256" key="1">
    <source>
        <dbReference type="SAM" id="MobiDB-lite"/>
    </source>
</evidence>
<protein>
    <submittedName>
        <fullName evidence="2">Uncharacterized protein</fullName>
    </submittedName>
</protein>
<sequence length="84" mass="9060">MKSDDPRVGRRSRRQSGRGSERSTPGRAVWSAVRGCVPKALSGEDFGDQVVLVRSQVHDPVSESHTLTGALKPVPVEVNVHSAE</sequence>
<proteinExistence type="predicted"/>
<gene>
    <name evidence="2" type="ORF">Saso_48240</name>
</gene>
<name>A0ABQ3S4W6_9ACTN</name>
<evidence type="ECO:0000313" key="3">
    <source>
        <dbReference type="Proteomes" id="UP000649259"/>
    </source>
</evidence>
<evidence type="ECO:0000313" key="2">
    <source>
        <dbReference type="EMBL" id="GHI63174.1"/>
    </source>
</evidence>
<dbReference type="EMBL" id="BNEB01000005">
    <property type="protein sequence ID" value="GHI63174.1"/>
    <property type="molecule type" value="Genomic_DNA"/>
</dbReference>
<reference evidence="3" key="1">
    <citation type="submission" date="2023-07" db="EMBL/GenBank/DDBJ databases">
        <title>Whole genome shotgun sequence of Streptomyces cacaoi subsp. asoensis NBRC 13813.</title>
        <authorList>
            <person name="Komaki H."/>
            <person name="Tamura T."/>
        </authorList>
    </citation>
    <scope>NUCLEOTIDE SEQUENCE [LARGE SCALE GENOMIC DNA]</scope>
    <source>
        <strain evidence="3">NBRC 13813</strain>
    </source>
</reference>
<accession>A0ABQ3S4W6</accession>
<dbReference type="Proteomes" id="UP000649259">
    <property type="component" value="Unassembled WGS sequence"/>
</dbReference>
<feature type="region of interest" description="Disordered" evidence="1">
    <location>
        <begin position="1"/>
        <end position="28"/>
    </location>
</feature>